<dbReference type="GO" id="GO:0009535">
    <property type="term" value="C:chloroplast thylakoid membrane"/>
    <property type="evidence" value="ECO:0007669"/>
    <property type="project" value="UniProtKB-SubCell"/>
</dbReference>
<dbReference type="InterPro" id="IPR012128">
    <property type="entry name" value="Phycobilisome_asu/bsu"/>
</dbReference>
<reference evidence="17" key="1">
    <citation type="submission" date="2018-11" db="EMBL/GenBank/DDBJ databases">
        <title>Complete Plastid Genome of Cyanidioschyzon merolae Isolate 5508.</title>
        <authorList>
            <person name="Bi G."/>
        </authorList>
    </citation>
    <scope>NUCLEOTIDE SEQUENCE</scope>
    <source>
        <strain evidence="17">5508</strain>
    </source>
</reference>
<evidence type="ECO:0000256" key="8">
    <source>
        <dbReference type="ARBA" id="ARBA00022738"/>
    </source>
</evidence>
<dbReference type="InterPro" id="IPR038719">
    <property type="entry name" value="Phycobilisome_asu/bsu_sf"/>
</dbReference>
<comment type="subcellular location">
    <subcellularLocation>
        <location evidence="1 16">Plastid</location>
        <location evidence="1 16">Chloroplast thylakoid membrane</location>
        <topology evidence="1 16">Peripheral membrane protein</topology>
        <orientation evidence="1 16">Stromal side</orientation>
    </subcellularLocation>
</comment>
<keyword evidence="13 16" id="KW-0089">Bile pigment</keyword>
<keyword evidence="8 16" id="KW-0605">Phycobilisome</keyword>
<evidence type="ECO:0000256" key="16">
    <source>
        <dbReference type="RuleBase" id="RU004438"/>
    </source>
</evidence>
<accession>A0A5P9RTH7</accession>
<evidence type="ECO:0000256" key="10">
    <source>
        <dbReference type="ARBA" id="ARBA00022991"/>
    </source>
</evidence>
<feature type="binding site" evidence="14">
    <location>
        <position position="81"/>
    </location>
    <ligand>
        <name>(2R,3E)-phycocyanobilin</name>
        <dbReference type="ChEBI" id="CHEBI:85275"/>
        <label>1</label>
    </ligand>
</feature>
<evidence type="ECO:0000256" key="14">
    <source>
        <dbReference type="PIRSR" id="PIRSR000081-1"/>
    </source>
</evidence>
<evidence type="ECO:0000256" key="4">
    <source>
        <dbReference type="ARBA" id="ARBA00022528"/>
    </source>
</evidence>
<feature type="modified residue" description="N4-methylasparagine" evidence="15">
    <location>
        <position position="71"/>
    </location>
</feature>
<comment type="similarity">
    <text evidence="2 16">Belongs to the phycobiliprotein family.</text>
</comment>
<gene>
    <name evidence="17" type="primary">apcD</name>
</gene>
<dbReference type="CDD" id="cd12125">
    <property type="entry name" value="APC_alpha"/>
    <property type="match status" value="1"/>
</dbReference>
<dbReference type="PANTHER" id="PTHR34011">
    <property type="entry name" value="PHYCOBILISOME 32.1 KDA LINKER POLYPEPTIDE, PHYCOCYANIN-ASSOCIATED, ROD 2-RELATED"/>
    <property type="match status" value="1"/>
</dbReference>
<evidence type="ECO:0000256" key="5">
    <source>
        <dbReference type="ARBA" id="ARBA00022531"/>
    </source>
</evidence>
<evidence type="ECO:0000256" key="2">
    <source>
        <dbReference type="ARBA" id="ARBA00008182"/>
    </source>
</evidence>
<geneLocation type="chloroplast" evidence="17"/>
<dbReference type="InterPro" id="IPR009050">
    <property type="entry name" value="Globin-like_sf"/>
</dbReference>
<evidence type="ECO:0000313" key="17">
    <source>
        <dbReference type="EMBL" id="QFV17055.1"/>
    </source>
</evidence>
<evidence type="ECO:0000256" key="1">
    <source>
        <dbReference type="ARBA" id="ARBA00004185"/>
    </source>
</evidence>
<keyword evidence="3 16" id="KW-0813">Transport</keyword>
<keyword evidence="9 16" id="KW-0249">Electron transport</keyword>
<dbReference type="AlphaFoldDB" id="A0A5P9RTH7"/>
<evidence type="ECO:0000256" key="13">
    <source>
        <dbReference type="ARBA" id="ARBA00023307"/>
    </source>
</evidence>
<evidence type="ECO:0000256" key="6">
    <source>
        <dbReference type="ARBA" id="ARBA00022549"/>
    </source>
</evidence>
<evidence type="ECO:0000256" key="3">
    <source>
        <dbReference type="ARBA" id="ARBA00022448"/>
    </source>
</evidence>
<evidence type="ECO:0000256" key="12">
    <source>
        <dbReference type="ARBA" id="ARBA00023136"/>
    </source>
</evidence>
<keyword evidence="4 16" id="KW-0150">Chloroplast</keyword>
<dbReference type="Pfam" id="PF00502">
    <property type="entry name" value="Phycobilisome"/>
    <property type="match status" value="1"/>
</dbReference>
<keyword evidence="5 16" id="KW-0602">Photosynthesis</keyword>
<proteinExistence type="inferred from homology"/>
<dbReference type="OMA" id="LIGVREM"/>
<dbReference type="GO" id="GO:0030089">
    <property type="term" value="C:phycobilisome"/>
    <property type="evidence" value="ECO:0007669"/>
    <property type="project" value="UniProtKB-KW"/>
</dbReference>
<dbReference type="EMBL" id="MK231135">
    <property type="protein sequence ID" value="QFV17228.1"/>
    <property type="molecule type" value="Genomic_DNA"/>
</dbReference>
<dbReference type="PIRSF" id="PIRSF000081">
    <property type="entry name" value="Phycocyanin"/>
    <property type="match status" value="1"/>
</dbReference>
<keyword evidence="12 16" id="KW-0472">Membrane</keyword>
<dbReference type="EMBL" id="MK231134">
    <property type="protein sequence ID" value="QFV17055.1"/>
    <property type="molecule type" value="Genomic_DNA"/>
</dbReference>
<evidence type="ECO:0000256" key="15">
    <source>
        <dbReference type="PIRSR" id="PIRSR000081-2"/>
    </source>
</evidence>
<keyword evidence="11 16" id="KW-0793">Thylakoid</keyword>
<dbReference type="PANTHER" id="PTHR34011:SF2">
    <property type="entry name" value="ALLOPHYCOCYANIN ALPHA CHAIN"/>
    <property type="match status" value="1"/>
</dbReference>
<keyword evidence="10 16" id="KW-0157">Chromophore</keyword>
<dbReference type="GO" id="GO:0015979">
    <property type="term" value="P:photosynthesis"/>
    <property type="evidence" value="ECO:0007669"/>
    <property type="project" value="UniProtKB-KW"/>
</dbReference>
<keyword evidence="6" id="KW-0042">Antenna complex</keyword>
<dbReference type="SUPFAM" id="SSF46458">
    <property type="entry name" value="Globin-like"/>
    <property type="match status" value="1"/>
</dbReference>
<evidence type="ECO:0000256" key="7">
    <source>
        <dbReference type="ARBA" id="ARBA00022640"/>
    </source>
</evidence>
<keyword evidence="7 16" id="KW-0934">Plastid</keyword>
<sequence length="162" mass="18075">MSVVSQIINQADDELRYPSSGELESLLDYFTTGDRRIRLACLLRDTEKQLISKASQLLFQAHPDYLAPGGNASGAKQRALCLRDYGWYLRLITYALIEGDAMVLEKIGLLGVRDMYNSLGVPMIGMYDAIKFLKQAAMQEIPNPQDQALIGVYFDYLAAGMV</sequence>
<protein>
    <submittedName>
        <fullName evidence="17">Allophycocyanin alpha-B chain</fullName>
    </submittedName>
</protein>
<evidence type="ECO:0000256" key="11">
    <source>
        <dbReference type="ARBA" id="ARBA00023078"/>
    </source>
</evidence>
<evidence type="ECO:0000256" key="9">
    <source>
        <dbReference type="ARBA" id="ARBA00022982"/>
    </source>
</evidence>
<evidence type="ECO:0000313" key="18">
    <source>
        <dbReference type="EMBL" id="QFV17228.1"/>
    </source>
</evidence>
<name>A0A5P9RTH7_CYAME</name>
<dbReference type="Gene3D" id="1.10.490.20">
    <property type="entry name" value="Phycocyanins"/>
    <property type="match status" value="1"/>
</dbReference>
<reference evidence="18" key="2">
    <citation type="submission" date="2018-11" db="EMBL/GenBank/DDBJ databases">
        <title>Complete Plastid Genome of Cyanidioschyzon merolae Isolate 5578.</title>
        <authorList>
            <person name="Bi G."/>
        </authorList>
    </citation>
    <scope>NUCLEOTIDE SEQUENCE</scope>
</reference>
<organism evidence="17">
    <name type="scientific">Cyanidioschyzon merolae</name>
    <name type="common">Red alga</name>
    <dbReference type="NCBI Taxonomy" id="45157"/>
    <lineage>
        <taxon>Eukaryota</taxon>
        <taxon>Rhodophyta</taxon>
        <taxon>Bangiophyceae</taxon>
        <taxon>Cyanidiales</taxon>
        <taxon>Cyanidiaceae</taxon>
        <taxon>Cyanidioschyzon</taxon>
    </lineage>
</organism>
<feature type="binding site" evidence="14">
    <location>
        <position position="71"/>
    </location>
    <ligand>
        <name>(2R,3E)-phycocyanobilin</name>
        <dbReference type="ChEBI" id="CHEBI:85275"/>
        <label>1</label>
    </ligand>
</feature>